<protein>
    <submittedName>
        <fullName evidence="1">Protein kinase</fullName>
    </submittedName>
</protein>
<comment type="caution">
    <text evidence="1">The sequence shown here is derived from an EMBL/GenBank/DDBJ whole genome shotgun (WGS) entry which is preliminary data.</text>
</comment>
<dbReference type="InterPro" id="IPR011009">
    <property type="entry name" value="Kinase-like_dom_sf"/>
</dbReference>
<accession>A0ABR8PQB3</accession>
<dbReference type="EMBL" id="JACSRA010000003">
    <property type="protein sequence ID" value="MBD7910354.1"/>
    <property type="molecule type" value="Genomic_DNA"/>
</dbReference>
<sequence length="208" mass="24846">MKKYHCYSAPFDEKTEELFKEAVFLGQGNNGVVYSLPEDKVIKLFVEEKVCLDESKALAKGNGSKYFPKVYELGKLYIVREKVDGLQLDKYIKKYGLNKDLIYNIYKLTKEFKKLGFSKIDTRCKDIMVGERNNVKIIDPKKCFSRHVDFPRHLMKGLMKLEVLDEFFIFMYEIDIKVGKEWRYKFDKYWAKEKLKSKYKRNNEEDFL</sequence>
<dbReference type="RefSeq" id="WP_191767708.1">
    <property type="nucleotide sequence ID" value="NZ_JACSRA010000003.1"/>
</dbReference>
<keyword evidence="2" id="KW-1185">Reference proteome</keyword>
<gene>
    <name evidence="1" type="ORF">H9661_03185</name>
</gene>
<dbReference type="SUPFAM" id="SSF56112">
    <property type="entry name" value="Protein kinase-like (PK-like)"/>
    <property type="match status" value="1"/>
</dbReference>
<evidence type="ECO:0000313" key="2">
    <source>
        <dbReference type="Proteomes" id="UP000627781"/>
    </source>
</evidence>
<name>A0ABR8PQB3_9CLOT</name>
<proteinExistence type="predicted"/>
<organism evidence="1 2">
    <name type="scientific">Clostridium cibarium</name>
    <dbReference type="NCBI Taxonomy" id="2762247"/>
    <lineage>
        <taxon>Bacteria</taxon>
        <taxon>Bacillati</taxon>
        <taxon>Bacillota</taxon>
        <taxon>Clostridia</taxon>
        <taxon>Eubacteriales</taxon>
        <taxon>Clostridiaceae</taxon>
        <taxon>Clostridium</taxon>
    </lineage>
</organism>
<dbReference type="GO" id="GO:0016301">
    <property type="term" value="F:kinase activity"/>
    <property type="evidence" value="ECO:0007669"/>
    <property type="project" value="UniProtKB-KW"/>
</dbReference>
<reference evidence="1 2" key="1">
    <citation type="submission" date="2020-08" db="EMBL/GenBank/DDBJ databases">
        <title>A Genomic Blueprint of the Chicken Gut Microbiome.</title>
        <authorList>
            <person name="Gilroy R."/>
            <person name="Ravi A."/>
            <person name="Getino M."/>
            <person name="Pursley I."/>
            <person name="Horton D.L."/>
            <person name="Alikhan N.-F."/>
            <person name="Baker D."/>
            <person name="Gharbi K."/>
            <person name="Hall N."/>
            <person name="Watson M."/>
            <person name="Adriaenssens E.M."/>
            <person name="Foster-Nyarko E."/>
            <person name="Jarju S."/>
            <person name="Secka A."/>
            <person name="Antonio M."/>
            <person name="Oren A."/>
            <person name="Chaudhuri R."/>
            <person name="La Ragione R.M."/>
            <person name="Hildebrand F."/>
            <person name="Pallen M.J."/>
        </authorList>
    </citation>
    <scope>NUCLEOTIDE SEQUENCE [LARGE SCALE GENOMIC DNA]</scope>
    <source>
        <strain evidence="1 2">Sa3CVN1</strain>
    </source>
</reference>
<keyword evidence="1" id="KW-0808">Transferase</keyword>
<evidence type="ECO:0000313" key="1">
    <source>
        <dbReference type="EMBL" id="MBD7910354.1"/>
    </source>
</evidence>
<keyword evidence="1" id="KW-0418">Kinase</keyword>
<dbReference type="Proteomes" id="UP000627781">
    <property type="component" value="Unassembled WGS sequence"/>
</dbReference>